<feature type="domain" description="Minor tail protein gp31 C-terminal" evidence="2">
    <location>
        <begin position="220"/>
        <end position="241"/>
    </location>
</feature>
<feature type="chain" id="PRO_5014266636" description="Minor tail protein gp31 C-terminal domain-containing protein" evidence="1">
    <location>
        <begin position="25"/>
        <end position="242"/>
    </location>
</feature>
<evidence type="ECO:0000256" key="1">
    <source>
        <dbReference type="SAM" id="SignalP"/>
    </source>
</evidence>
<dbReference type="InterPro" id="IPR056923">
    <property type="entry name" value="Minor_tail_gp31_C"/>
</dbReference>
<protein>
    <recommendedName>
        <fullName evidence="2">Minor tail protein gp31 C-terminal domain-containing protein</fullName>
    </recommendedName>
</protein>
<reference evidence="4" key="1">
    <citation type="submission" date="2016-09" db="EMBL/GenBank/DDBJ databases">
        <authorList>
            <person name="Koehorst J."/>
        </authorList>
    </citation>
    <scope>NUCLEOTIDE SEQUENCE [LARGE SCALE GENOMIC DNA]</scope>
</reference>
<feature type="signal peptide" evidence="1">
    <location>
        <begin position="1"/>
        <end position="24"/>
    </location>
</feature>
<dbReference type="Pfam" id="PF24243">
    <property type="entry name" value="Phage_tail_C"/>
    <property type="match status" value="1"/>
</dbReference>
<accession>A0A1C7PFM8</accession>
<dbReference type="OrthoDB" id="1624444at2"/>
<dbReference type="PATRIC" id="fig|1679444.3.peg.188"/>
<dbReference type="STRING" id="1679444.PYTT_2198"/>
<gene>
    <name evidence="3" type="ORF">PYTT_2198</name>
</gene>
<dbReference type="EMBL" id="LT629973">
    <property type="protein sequence ID" value="SEH97245.1"/>
    <property type="molecule type" value="Genomic_DNA"/>
</dbReference>
<keyword evidence="1" id="KW-0732">Signal</keyword>
<evidence type="ECO:0000313" key="3">
    <source>
        <dbReference type="EMBL" id="SEH97245.1"/>
    </source>
</evidence>
<evidence type="ECO:0000259" key="2">
    <source>
        <dbReference type="Pfam" id="PF24243"/>
    </source>
</evidence>
<proteinExistence type="predicted"/>
<name>A0A1C7PFM8_9BACT</name>
<organism evidence="3 4">
    <name type="scientific">Akkermansia glycaniphila</name>
    <dbReference type="NCBI Taxonomy" id="1679444"/>
    <lineage>
        <taxon>Bacteria</taxon>
        <taxon>Pseudomonadati</taxon>
        <taxon>Verrucomicrobiota</taxon>
        <taxon>Verrucomicrobiia</taxon>
        <taxon>Verrucomicrobiales</taxon>
        <taxon>Akkermansiaceae</taxon>
        <taxon>Akkermansia</taxon>
    </lineage>
</organism>
<dbReference type="Proteomes" id="UP000176204">
    <property type="component" value="Chromosome I"/>
</dbReference>
<dbReference type="KEGG" id="agl:PYTT_2198"/>
<dbReference type="AlphaFoldDB" id="A0A1C7PFM8"/>
<dbReference type="RefSeq" id="WP_067771969.1">
    <property type="nucleotide sequence ID" value="NZ_LIGX01000001.1"/>
</dbReference>
<sequence length="242" mass="25454">MATKTTKLYLGSVLLVDLTTFALAGDLTTHSGNSTAHVTAAERAAWNAKADAATLTAHTGNAALHVTAAERTAWNAKLDGSALSAYATQAWTTTQLAAYASQAWVDAQIAAKHHIRIVPTDALPLQGVADVIYLVPKGWEHPESADASIREQYVWIEEKWVKVGDTSVSLAGYAQEEWVAAQLAGYYTKAQADAVASTAKAGAVAEAKAYADGKFAQAKSLTQAAYDALAVKDAGTLYAIVE</sequence>
<keyword evidence="4" id="KW-1185">Reference proteome</keyword>
<evidence type="ECO:0000313" key="4">
    <source>
        <dbReference type="Proteomes" id="UP000176204"/>
    </source>
</evidence>